<dbReference type="Proteomes" id="UP000823775">
    <property type="component" value="Unassembled WGS sequence"/>
</dbReference>
<name>A0ABS8TAU7_DATST</name>
<comment type="caution">
    <text evidence="1">The sequence shown here is derived from an EMBL/GenBank/DDBJ whole genome shotgun (WGS) entry which is preliminary data.</text>
</comment>
<keyword evidence="2" id="KW-1185">Reference proteome</keyword>
<protein>
    <submittedName>
        <fullName evidence="1">Uncharacterized protein</fullName>
    </submittedName>
</protein>
<reference evidence="1 2" key="1">
    <citation type="journal article" date="2021" name="BMC Genomics">
        <title>Datura genome reveals duplications of psychoactive alkaloid biosynthetic genes and high mutation rate following tissue culture.</title>
        <authorList>
            <person name="Rajewski A."/>
            <person name="Carter-House D."/>
            <person name="Stajich J."/>
            <person name="Litt A."/>
        </authorList>
    </citation>
    <scope>NUCLEOTIDE SEQUENCE [LARGE SCALE GENOMIC DNA]</scope>
    <source>
        <strain evidence="1">AR-01</strain>
    </source>
</reference>
<accession>A0ABS8TAU7</accession>
<proteinExistence type="predicted"/>
<sequence>MMIYVDNELGNTFFPRDEWLVPKVSIRASGYDMSSSCPKIRPLLMYMVWGIEVASEVELLPRQYCCTVKFPLWRDRNSGLVTTV</sequence>
<dbReference type="EMBL" id="JACEIK010001298">
    <property type="protein sequence ID" value="MCD7468120.1"/>
    <property type="molecule type" value="Genomic_DNA"/>
</dbReference>
<evidence type="ECO:0000313" key="2">
    <source>
        <dbReference type="Proteomes" id="UP000823775"/>
    </source>
</evidence>
<organism evidence="1 2">
    <name type="scientific">Datura stramonium</name>
    <name type="common">Jimsonweed</name>
    <name type="synonym">Common thornapple</name>
    <dbReference type="NCBI Taxonomy" id="4076"/>
    <lineage>
        <taxon>Eukaryota</taxon>
        <taxon>Viridiplantae</taxon>
        <taxon>Streptophyta</taxon>
        <taxon>Embryophyta</taxon>
        <taxon>Tracheophyta</taxon>
        <taxon>Spermatophyta</taxon>
        <taxon>Magnoliopsida</taxon>
        <taxon>eudicotyledons</taxon>
        <taxon>Gunneridae</taxon>
        <taxon>Pentapetalae</taxon>
        <taxon>asterids</taxon>
        <taxon>lamiids</taxon>
        <taxon>Solanales</taxon>
        <taxon>Solanaceae</taxon>
        <taxon>Solanoideae</taxon>
        <taxon>Datureae</taxon>
        <taxon>Datura</taxon>
    </lineage>
</organism>
<evidence type="ECO:0000313" key="1">
    <source>
        <dbReference type="EMBL" id="MCD7468120.1"/>
    </source>
</evidence>
<gene>
    <name evidence="1" type="ORF">HAX54_005932</name>
</gene>
<feature type="non-terminal residue" evidence="1">
    <location>
        <position position="84"/>
    </location>
</feature>